<name>A0A368JIH4_9BACT</name>
<sequence>MPDYLDAPQFANLSAHQKTLIRQAAQYYLRENKESATGRKIDDSQFGQFLNRTEVRDYYDELLKGLVEARQEQHNLSQGAQQYTQHLARAAQFLKAEKNTQTTLNDLNRYNLGLVEKIKRLDEGLLRNDIKRRDIEKMLGELRGQRIRAEGALVDVIESVQAKSKAYQDKLVDPKHWKSRVALTGAEMALLDDYEVRREKLRAEQRATTNRQQKQALTAQLKAEEEQHCALMEKLTHDRSRYAKGIASSLKAQRDGAMASQAALKQEQKLLRETETIWGQKARQIGDLKAGVASMVHLMEGVGGTRLGGFFDAHQLAARMADASRLPGRFSGLGNSFGPSMNAASAGLSGVVQGLAGKLLRWKAVFEIGGWIVDSVTKADERVTQLARSFAVSKQQARLLYDALQGQHTALAGVGVNLDDLVGSQLRFNDSLGTSVVLNAQLNQTLAESGKLMALSQEAVQGLAVNTILSGDLNRNVRDEILGISKIEQLRHGILLNDQSILEATLKTTGTIRANFKGQAGELAKAVTQAKMLGMNLEQVDKMGESLLDWQTSIEKELHAELLTRKNLNLERARAFALQGDMKGLTSEIDQQVGGLDGFLRQNVMGQKALAEAIGMTRADLADVLFQKKAIADINDQLTGNLSQLDRQRMATYGDALVTNAKFRQDYEQILKRVGISEEKRIKDMGELVSTNLRTLSAQQKFEESMSRIKEKIAQLFGDGKVVDQLADSLIRVIQWLPGDSGLLTSAEQAKQAGIITRQQEMAELRNRTDLTGPVRNAVQRYFENKESVFFDEKLLHGNAMFEYDRQRGIRSVRDAVISPAGEVMISGPLGAIRPDPRDYLVATPHPAEWLGAGASDQQGSLLRQLIEVIRSGDRQVLSALETGLQVRLNGGKVNESLRMGNGRL</sequence>
<evidence type="ECO:0000313" key="2">
    <source>
        <dbReference type="EMBL" id="RCR67457.1"/>
    </source>
</evidence>
<dbReference type="EMBL" id="QOWE01000019">
    <property type="protein sequence ID" value="RCR67457.1"/>
    <property type="molecule type" value="Genomic_DNA"/>
</dbReference>
<keyword evidence="3" id="KW-1185">Reference proteome</keyword>
<protein>
    <submittedName>
        <fullName evidence="2">Uncharacterized protein</fullName>
    </submittedName>
</protein>
<gene>
    <name evidence="2" type="ORF">DUE52_21895</name>
</gene>
<dbReference type="Proteomes" id="UP000253383">
    <property type="component" value="Unassembled WGS sequence"/>
</dbReference>
<keyword evidence="1" id="KW-0175">Coiled coil</keyword>
<organism evidence="2 3">
    <name type="scientific">Larkinella punicea</name>
    <dbReference type="NCBI Taxonomy" id="2315727"/>
    <lineage>
        <taxon>Bacteria</taxon>
        <taxon>Pseudomonadati</taxon>
        <taxon>Bacteroidota</taxon>
        <taxon>Cytophagia</taxon>
        <taxon>Cytophagales</taxon>
        <taxon>Spirosomataceae</taxon>
        <taxon>Larkinella</taxon>
    </lineage>
</organism>
<comment type="caution">
    <text evidence="2">The sequence shown here is derived from an EMBL/GenBank/DDBJ whole genome shotgun (WGS) entry which is preliminary data.</text>
</comment>
<accession>A0A368JIH4</accession>
<proteinExistence type="predicted"/>
<reference evidence="2 3" key="1">
    <citation type="submission" date="2018-07" db="EMBL/GenBank/DDBJ databases">
        <title>Genome analysis of Larkinella rosea.</title>
        <authorList>
            <person name="Zhou Z."/>
            <person name="Wang G."/>
        </authorList>
    </citation>
    <scope>NUCLEOTIDE SEQUENCE [LARGE SCALE GENOMIC DNA]</scope>
    <source>
        <strain evidence="3">zzj9</strain>
    </source>
</reference>
<dbReference type="RefSeq" id="WP_114408192.1">
    <property type="nucleotide sequence ID" value="NZ_QOWE01000019.1"/>
</dbReference>
<dbReference type="AlphaFoldDB" id="A0A368JIH4"/>
<feature type="coiled-coil region" evidence="1">
    <location>
        <begin position="191"/>
        <end position="227"/>
    </location>
</feature>
<evidence type="ECO:0000256" key="1">
    <source>
        <dbReference type="SAM" id="Coils"/>
    </source>
</evidence>
<evidence type="ECO:0000313" key="3">
    <source>
        <dbReference type="Proteomes" id="UP000253383"/>
    </source>
</evidence>